<gene>
    <name evidence="7" type="primary">chaA</name>
    <name evidence="7" type="ORF">SPDO_02520</name>
</gene>
<dbReference type="EMBL" id="NBBI01000001">
    <property type="protein sequence ID" value="OWK33375.1"/>
    <property type="molecule type" value="Genomic_DNA"/>
</dbReference>
<dbReference type="GO" id="GO:0015385">
    <property type="term" value="F:sodium:proton antiporter activity"/>
    <property type="evidence" value="ECO:0007669"/>
    <property type="project" value="TreeGrafter"/>
</dbReference>
<sequence length="378" mass="38889">MTEQPDMVDGIVPPASKRALLQRLDLPLYTLLFPLLSAVAVAVSLYDMALVGTLAAAAILMGAVLAAVHHAEVVAHRVGEPFGTLVLAIAVTVIEVSLIVSLMLSDAGDASALARDTVFAAIMIILNGIVGLCLMAGGLRHGEQRFTLHGVSAALAVLTALVVLSLVLPNYVTSAAGPTYSPAQLVFVAIVSLFLYLIFVLVQTVRHREYFLPDADMPADAHAGRPSGATTATALVFLLIALVGVVLLAKGLSATVERAVLGAGLPLAIVGVVIAALVLAPEGLAAYRATKRNRLQTSLNLALGSALATIGLTIPSVAIVSLVLDLPLALGIGAKSITLLILTLFTITLSLGTGRTTILGGAVHLVIFAAYLFTTVVP</sequence>
<feature type="transmembrane region" description="Helical" evidence="5">
    <location>
        <begin position="117"/>
        <end position="139"/>
    </location>
</feature>
<evidence type="ECO:0000256" key="4">
    <source>
        <dbReference type="ARBA" id="ARBA00023136"/>
    </source>
</evidence>
<feature type="transmembrane region" description="Helical" evidence="5">
    <location>
        <begin position="82"/>
        <end position="105"/>
    </location>
</feature>
<dbReference type="Pfam" id="PF01699">
    <property type="entry name" value="Na_Ca_ex"/>
    <property type="match status" value="2"/>
</dbReference>
<feature type="transmembrane region" description="Helical" evidence="5">
    <location>
        <begin position="146"/>
        <end position="168"/>
    </location>
</feature>
<dbReference type="PANTHER" id="PTHR37958">
    <property type="entry name" value="SODIUM-POTASSIUM/PROTON ANTIPORTER CHAA"/>
    <property type="match status" value="1"/>
</dbReference>
<feature type="transmembrane region" description="Helical" evidence="5">
    <location>
        <begin position="358"/>
        <end position="377"/>
    </location>
</feature>
<dbReference type="InterPro" id="IPR004837">
    <property type="entry name" value="NaCa_Exmemb"/>
</dbReference>
<keyword evidence="4 5" id="KW-0472">Membrane</keyword>
<evidence type="ECO:0000313" key="8">
    <source>
        <dbReference type="Proteomes" id="UP000197290"/>
    </source>
</evidence>
<evidence type="ECO:0000259" key="6">
    <source>
        <dbReference type="Pfam" id="PF01699"/>
    </source>
</evidence>
<feature type="transmembrane region" description="Helical" evidence="5">
    <location>
        <begin position="232"/>
        <end position="253"/>
    </location>
</feature>
<comment type="subcellular location">
    <subcellularLocation>
        <location evidence="1">Membrane</location>
        <topology evidence="1">Multi-pass membrane protein</topology>
    </subcellularLocation>
</comment>
<reference evidence="7 8" key="1">
    <citation type="submission" date="2017-03" db="EMBL/GenBank/DDBJ databases">
        <title>Genome sequence of Sphingomonas dokdonensis DSM 21029.</title>
        <authorList>
            <person name="Poehlein A."/>
            <person name="Wuebbeler J.H."/>
            <person name="Steinbuechel A."/>
            <person name="Daniel R."/>
        </authorList>
    </citation>
    <scope>NUCLEOTIDE SEQUENCE [LARGE SCALE GENOMIC DNA]</scope>
    <source>
        <strain evidence="7 8">DSM 21029</strain>
    </source>
</reference>
<evidence type="ECO:0000256" key="1">
    <source>
        <dbReference type="ARBA" id="ARBA00004141"/>
    </source>
</evidence>
<feature type="transmembrane region" description="Helical" evidence="5">
    <location>
        <begin position="301"/>
        <end position="324"/>
    </location>
</feature>
<feature type="domain" description="Sodium/calcium exchanger membrane region" evidence="6">
    <location>
        <begin position="49"/>
        <end position="204"/>
    </location>
</feature>
<keyword evidence="8" id="KW-1185">Reference proteome</keyword>
<feature type="transmembrane region" description="Helical" evidence="5">
    <location>
        <begin position="180"/>
        <end position="202"/>
    </location>
</feature>
<feature type="transmembrane region" description="Helical" evidence="5">
    <location>
        <begin position="330"/>
        <end position="351"/>
    </location>
</feature>
<dbReference type="InterPro" id="IPR052946">
    <property type="entry name" value="Alkaline_pH_Ca-Antiporter"/>
</dbReference>
<feature type="transmembrane region" description="Helical" evidence="5">
    <location>
        <begin position="26"/>
        <end position="46"/>
    </location>
</feature>
<name>A0A245ZUF4_9SPHN</name>
<evidence type="ECO:0000256" key="5">
    <source>
        <dbReference type="SAM" id="Phobius"/>
    </source>
</evidence>
<evidence type="ECO:0000256" key="3">
    <source>
        <dbReference type="ARBA" id="ARBA00022989"/>
    </source>
</evidence>
<comment type="caution">
    <text evidence="7">The sequence shown here is derived from an EMBL/GenBank/DDBJ whole genome shotgun (WGS) entry which is preliminary data.</text>
</comment>
<feature type="domain" description="Sodium/calcium exchanger membrane region" evidence="6">
    <location>
        <begin position="234"/>
        <end position="375"/>
    </location>
</feature>
<keyword evidence="3 5" id="KW-1133">Transmembrane helix</keyword>
<feature type="transmembrane region" description="Helical" evidence="5">
    <location>
        <begin position="259"/>
        <end position="280"/>
    </location>
</feature>
<organism evidence="7 8">
    <name type="scientific">Sphingomonas dokdonensis</name>
    <dbReference type="NCBI Taxonomy" id="344880"/>
    <lineage>
        <taxon>Bacteria</taxon>
        <taxon>Pseudomonadati</taxon>
        <taxon>Pseudomonadota</taxon>
        <taxon>Alphaproteobacteria</taxon>
        <taxon>Sphingomonadales</taxon>
        <taxon>Sphingomonadaceae</taxon>
        <taxon>Sphingomonas</taxon>
    </lineage>
</organism>
<dbReference type="Proteomes" id="UP000197290">
    <property type="component" value="Unassembled WGS sequence"/>
</dbReference>
<dbReference type="PANTHER" id="PTHR37958:SF1">
    <property type="entry name" value="SODIUM-POTASSIUM_PROTON ANTIPORTER CHAA"/>
    <property type="match status" value="1"/>
</dbReference>
<protein>
    <submittedName>
        <fullName evidence="7">Sodium/proton antiporter ChaA</fullName>
    </submittedName>
</protein>
<feature type="transmembrane region" description="Helical" evidence="5">
    <location>
        <begin position="52"/>
        <end position="70"/>
    </location>
</feature>
<dbReference type="GO" id="GO:0005886">
    <property type="term" value="C:plasma membrane"/>
    <property type="evidence" value="ECO:0007669"/>
    <property type="project" value="TreeGrafter"/>
</dbReference>
<evidence type="ECO:0000256" key="2">
    <source>
        <dbReference type="ARBA" id="ARBA00022692"/>
    </source>
</evidence>
<keyword evidence="2 5" id="KW-0812">Transmembrane</keyword>
<evidence type="ECO:0000313" key="7">
    <source>
        <dbReference type="EMBL" id="OWK33375.1"/>
    </source>
</evidence>
<accession>A0A245ZUF4</accession>
<dbReference type="RefSeq" id="WP_245828971.1">
    <property type="nucleotide sequence ID" value="NZ_NBBI01000001.1"/>
</dbReference>
<proteinExistence type="predicted"/>
<dbReference type="AlphaFoldDB" id="A0A245ZUF4"/>
<dbReference type="GO" id="GO:0015386">
    <property type="term" value="F:potassium:proton antiporter activity"/>
    <property type="evidence" value="ECO:0007669"/>
    <property type="project" value="TreeGrafter"/>
</dbReference>